<name>A0AAJ6AI22_9MICC</name>
<protein>
    <submittedName>
        <fullName evidence="1">Thioesterase family protein</fullName>
    </submittedName>
</protein>
<dbReference type="Gene3D" id="3.10.129.10">
    <property type="entry name" value="Hotdog Thioesterase"/>
    <property type="match status" value="1"/>
</dbReference>
<sequence>MSTEASSQRIYIPTLDELGELEQVYSVTAPERWRDYNDHVNVLGHYEFLMHTLHYGLMSMGITPDYIQTHGRSTFTLEQHVTFAHEIQIGAKLGGYVRLVDRNAKLLRGVAIAANLTTGEVASMAEFADIHIDMSTRRSTAWNDELGDKLDQRLAHDRQLSWLAPDSGSLKLR</sequence>
<proteinExistence type="predicted"/>
<accession>A0AAJ6AI22</accession>
<dbReference type="AlphaFoldDB" id="A0AAJ6AI22"/>
<dbReference type="EMBL" id="CP122566">
    <property type="protein sequence ID" value="WGH92417.1"/>
    <property type="molecule type" value="Genomic_DNA"/>
</dbReference>
<keyword evidence="2" id="KW-1185">Reference proteome</keyword>
<reference evidence="1 2" key="1">
    <citation type="submission" date="2023-03" db="EMBL/GenBank/DDBJ databases">
        <title>Complete genome sequences of several Auritidibacter ignavus strains isolated from ear infections.</title>
        <authorList>
            <person name="Baehr T."/>
            <person name="Baumhoegger A.M."/>
        </authorList>
    </citation>
    <scope>NUCLEOTIDE SEQUENCE [LARGE SCALE GENOMIC DNA]</scope>
    <source>
        <strain evidence="1 2">BABAE-6</strain>
    </source>
</reference>
<dbReference type="Pfam" id="PF13279">
    <property type="entry name" value="4HBT_2"/>
    <property type="match status" value="1"/>
</dbReference>
<dbReference type="RefSeq" id="WP_279674527.1">
    <property type="nucleotide sequence ID" value="NZ_CP122566.1"/>
</dbReference>
<dbReference type="Proteomes" id="UP001224674">
    <property type="component" value="Chromosome"/>
</dbReference>
<evidence type="ECO:0000313" key="1">
    <source>
        <dbReference type="EMBL" id="WGH92417.1"/>
    </source>
</evidence>
<gene>
    <name evidence="1" type="ORF">QDX21_08805</name>
</gene>
<evidence type="ECO:0000313" key="2">
    <source>
        <dbReference type="Proteomes" id="UP001224674"/>
    </source>
</evidence>
<organism evidence="1 2">
    <name type="scientific">Auritidibacter ignavus</name>
    <dbReference type="NCBI Taxonomy" id="678932"/>
    <lineage>
        <taxon>Bacteria</taxon>
        <taxon>Bacillati</taxon>
        <taxon>Actinomycetota</taxon>
        <taxon>Actinomycetes</taxon>
        <taxon>Micrococcales</taxon>
        <taxon>Micrococcaceae</taxon>
        <taxon>Auritidibacter</taxon>
    </lineage>
</organism>
<dbReference type="SUPFAM" id="SSF54637">
    <property type="entry name" value="Thioesterase/thiol ester dehydrase-isomerase"/>
    <property type="match status" value="1"/>
</dbReference>
<dbReference type="InterPro" id="IPR029069">
    <property type="entry name" value="HotDog_dom_sf"/>
</dbReference>